<evidence type="ECO:0000259" key="21">
    <source>
        <dbReference type="Pfam" id="PF13193"/>
    </source>
</evidence>
<dbReference type="AlphaFoldDB" id="A0A6A6ATM9"/>
<evidence type="ECO:0000256" key="16">
    <source>
        <dbReference type="ARBA" id="ARBA00051585"/>
    </source>
</evidence>
<dbReference type="Gene3D" id="3.30.300.30">
    <property type="match status" value="1"/>
</dbReference>
<evidence type="ECO:0000313" key="23">
    <source>
        <dbReference type="Proteomes" id="UP000799438"/>
    </source>
</evidence>
<keyword evidence="9" id="KW-0812">Transmembrane</keyword>
<dbReference type="PANTHER" id="PTHR43107">
    <property type="entry name" value="LONG-CHAIN FATTY ACID TRANSPORT PROTEIN"/>
    <property type="match status" value="1"/>
</dbReference>
<dbReference type="OrthoDB" id="196650at2759"/>
<dbReference type="PANTHER" id="PTHR43107:SF6">
    <property type="entry name" value="ACYL-COA SYNTHETASE FAMILY PROTEIN (CEFD1), PUTATIVE (AFU_ORTHOLOGUE AFUA_6G03630)-RELATED"/>
    <property type="match status" value="1"/>
</dbReference>
<dbReference type="InterPro" id="IPR000873">
    <property type="entry name" value="AMP-dep_synth/lig_dom"/>
</dbReference>
<dbReference type="PROSITE" id="PS00455">
    <property type="entry name" value="AMP_BINDING"/>
    <property type="match status" value="1"/>
</dbReference>
<evidence type="ECO:0000256" key="1">
    <source>
        <dbReference type="ARBA" id="ARBA00004502"/>
    </source>
</evidence>
<comment type="subcellular location">
    <subcellularLocation>
        <location evidence="3">Cell membrane</location>
        <topology evidence="3">Multi-pass membrane protein</topology>
    </subcellularLocation>
    <subcellularLocation>
        <location evidence="1">Lipid droplet</location>
    </subcellularLocation>
    <subcellularLocation>
        <location evidence="2">Peroxisome membrane</location>
        <topology evidence="2">Multi-pass membrane protein</topology>
    </subcellularLocation>
</comment>
<evidence type="ECO:0000256" key="3">
    <source>
        <dbReference type="ARBA" id="ARBA00004651"/>
    </source>
</evidence>
<keyword evidence="13" id="KW-0445">Lipid transport</keyword>
<keyword evidence="6" id="KW-1003">Cell membrane</keyword>
<dbReference type="GO" id="GO:0044539">
    <property type="term" value="P:long-chain fatty acid import into cell"/>
    <property type="evidence" value="ECO:0007669"/>
    <property type="project" value="TreeGrafter"/>
</dbReference>
<evidence type="ECO:0000256" key="18">
    <source>
        <dbReference type="ARBA" id="ARBA00068795"/>
    </source>
</evidence>
<comment type="similarity">
    <text evidence="4">Belongs to the ATP-dependent AMP-binding enzyme family.</text>
</comment>
<keyword evidence="12" id="KW-1133">Transmembrane helix</keyword>
<comment type="function">
    <text evidence="17">Acyl-CoA synthetase required for both the import of long chain fatty acids (LCFAs) (C14-C18) and the activation very long chain fatty acids (VLCFAs) (C20-C26) by esterification of the fatty acids into metabolically active CoA-thioesters for subsequent degradation or incorporation into phospholipids. The transport and fatty acyl-CoA synthetase activities are genetically separable and are thus independent activities. Esterifies VLCFAs in the peroxisome matrix. The VLCFAs are actively transported into peroxisomes by a PXA1-PXA2 heterodimeric transporter in the peroxisomal membrane.</text>
</comment>
<keyword evidence="15" id="KW-0576">Peroxisome</keyword>
<dbReference type="GO" id="GO:0005778">
    <property type="term" value="C:peroxisomal membrane"/>
    <property type="evidence" value="ECO:0007669"/>
    <property type="project" value="UniProtKB-SubCell"/>
</dbReference>
<accession>A0A6A6ATM9</accession>
<feature type="domain" description="AMP-dependent synthetase/ligase" evidence="20">
    <location>
        <begin position="61"/>
        <end position="390"/>
    </location>
</feature>
<dbReference type="GeneID" id="54302099"/>
<evidence type="ECO:0000256" key="11">
    <source>
        <dbReference type="ARBA" id="ARBA00022840"/>
    </source>
</evidence>
<dbReference type="Pfam" id="PF13193">
    <property type="entry name" value="AMP-binding_C"/>
    <property type="match status" value="1"/>
</dbReference>
<dbReference type="InterPro" id="IPR025110">
    <property type="entry name" value="AMP-bd_C"/>
</dbReference>
<evidence type="ECO:0000256" key="9">
    <source>
        <dbReference type="ARBA" id="ARBA00022692"/>
    </source>
</evidence>
<evidence type="ECO:0000256" key="12">
    <source>
        <dbReference type="ARBA" id="ARBA00022989"/>
    </source>
</evidence>
<evidence type="ECO:0000256" key="17">
    <source>
        <dbReference type="ARBA" id="ARBA00060276"/>
    </source>
</evidence>
<organism evidence="22 23">
    <name type="scientific">Aplosporella prunicola CBS 121167</name>
    <dbReference type="NCBI Taxonomy" id="1176127"/>
    <lineage>
        <taxon>Eukaryota</taxon>
        <taxon>Fungi</taxon>
        <taxon>Dikarya</taxon>
        <taxon>Ascomycota</taxon>
        <taxon>Pezizomycotina</taxon>
        <taxon>Dothideomycetes</taxon>
        <taxon>Dothideomycetes incertae sedis</taxon>
        <taxon>Botryosphaeriales</taxon>
        <taxon>Aplosporellaceae</taxon>
        <taxon>Aplosporella</taxon>
    </lineage>
</organism>
<evidence type="ECO:0000256" key="10">
    <source>
        <dbReference type="ARBA" id="ARBA00022741"/>
    </source>
</evidence>
<keyword evidence="11" id="KW-0067">ATP-binding</keyword>
<dbReference type="EMBL" id="ML995593">
    <property type="protein sequence ID" value="KAF2135372.1"/>
    <property type="molecule type" value="Genomic_DNA"/>
</dbReference>
<dbReference type="GO" id="GO:0004467">
    <property type="term" value="F:long-chain fatty acid-CoA ligase activity"/>
    <property type="evidence" value="ECO:0007669"/>
    <property type="project" value="TreeGrafter"/>
</dbReference>
<dbReference type="InterPro" id="IPR045851">
    <property type="entry name" value="AMP-bd_C_sf"/>
</dbReference>
<evidence type="ECO:0000256" key="7">
    <source>
        <dbReference type="ARBA" id="ARBA00022598"/>
    </source>
</evidence>
<dbReference type="Gene3D" id="3.40.50.12780">
    <property type="entry name" value="N-terminal domain of ligase-like"/>
    <property type="match status" value="1"/>
</dbReference>
<gene>
    <name evidence="22" type="ORF">K452DRAFT_323098</name>
</gene>
<evidence type="ECO:0000256" key="14">
    <source>
        <dbReference type="ARBA" id="ARBA00023136"/>
    </source>
</evidence>
<dbReference type="Pfam" id="PF00501">
    <property type="entry name" value="AMP-binding"/>
    <property type="match status" value="1"/>
</dbReference>
<dbReference type="InterPro" id="IPR020845">
    <property type="entry name" value="AMP-binding_CS"/>
</dbReference>
<dbReference type="RefSeq" id="XP_033391090.1">
    <property type="nucleotide sequence ID" value="XM_033544603.1"/>
</dbReference>
<evidence type="ECO:0000256" key="13">
    <source>
        <dbReference type="ARBA" id="ARBA00023055"/>
    </source>
</evidence>
<evidence type="ECO:0000256" key="5">
    <source>
        <dbReference type="ARBA" id="ARBA00022448"/>
    </source>
</evidence>
<evidence type="ECO:0000256" key="2">
    <source>
        <dbReference type="ARBA" id="ARBA00004585"/>
    </source>
</evidence>
<reference evidence="22" key="1">
    <citation type="journal article" date="2020" name="Stud. Mycol.">
        <title>101 Dothideomycetes genomes: a test case for predicting lifestyles and emergence of pathogens.</title>
        <authorList>
            <person name="Haridas S."/>
            <person name="Albert R."/>
            <person name="Binder M."/>
            <person name="Bloem J."/>
            <person name="Labutti K."/>
            <person name="Salamov A."/>
            <person name="Andreopoulos B."/>
            <person name="Baker S."/>
            <person name="Barry K."/>
            <person name="Bills G."/>
            <person name="Bluhm B."/>
            <person name="Cannon C."/>
            <person name="Castanera R."/>
            <person name="Culley D."/>
            <person name="Daum C."/>
            <person name="Ezra D."/>
            <person name="Gonzalez J."/>
            <person name="Henrissat B."/>
            <person name="Kuo A."/>
            <person name="Liang C."/>
            <person name="Lipzen A."/>
            <person name="Lutzoni F."/>
            <person name="Magnuson J."/>
            <person name="Mondo S."/>
            <person name="Nolan M."/>
            <person name="Ohm R."/>
            <person name="Pangilinan J."/>
            <person name="Park H.-J."/>
            <person name="Ramirez L."/>
            <person name="Alfaro M."/>
            <person name="Sun H."/>
            <person name="Tritt A."/>
            <person name="Yoshinaga Y."/>
            <person name="Zwiers L.-H."/>
            <person name="Turgeon B."/>
            <person name="Goodwin S."/>
            <person name="Spatafora J."/>
            <person name="Crous P."/>
            <person name="Grigoriev I."/>
        </authorList>
    </citation>
    <scope>NUCLEOTIDE SEQUENCE</scope>
    <source>
        <strain evidence="22">CBS 121167</strain>
    </source>
</reference>
<comment type="catalytic activity">
    <reaction evidence="16">
        <text>a very long-chain fatty acid + ATP + CoA = a very long-chain fatty acyl-CoA + AMP + diphosphate</text>
        <dbReference type="Rhea" id="RHEA:54536"/>
        <dbReference type="ChEBI" id="CHEBI:30616"/>
        <dbReference type="ChEBI" id="CHEBI:33019"/>
        <dbReference type="ChEBI" id="CHEBI:57287"/>
        <dbReference type="ChEBI" id="CHEBI:58950"/>
        <dbReference type="ChEBI" id="CHEBI:138261"/>
        <dbReference type="ChEBI" id="CHEBI:456215"/>
    </reaction>
</comment>
<dbReference type="InterPro" id="IPR042099">
    <property type="entry name" value="ANL_N_sf"/>
</dbReference>
<evidence type="ECO:0000313" key="22">
    <source>
        <dbReference type="EMBL" id="KAF2135372.1"/>
    </source>
</evidence>
<evidence type="ECO:0000256" key="4">
    <source>
        <dbReference type="ARBA" id="ARBA00006432"/>
    </source>
</evidence>
<dbReference type="Proteomes" id="UP000799438">
    <property type="component" value="Unassembled WGS sequence"/>
</dbReference>
<dbReference type="FunFam" id="3.40.50.12780:FF:000019">
    <property type="entry name" value="Long-chain fatty acid transporter"/>
    <property type="match status" value="1"/>
</dbReference>
<evidence type="ECO:0000256" key="6">
    <source>
        <dbReference type="ARBA" id="ARBA00022475"/>
    </source>
</evidence>
<keyword evidence="10" id="KW-0547">Nucleotide-binding</keyword>
<protein>
    <recommendedName>
        <fullName evidence="18">Very long-chain fatty acid transport protein</fullName>
    </recommendedName>
    <alternativeName>
        <fullName evidence="19">Very-long-chain acyl-CoA synthetase</fullName>
    </alternativeName>
</protein>
<evidence type="ECO:0000256" key="8">
    <source>
        <dbReference type="ARBA" id="ARBA00022677"/>
    </source>
</evidence>
<evidence type="ECO:0000259" key="20">
    <source>
        <dbReference type="Pfam" id="PF00501"/>
    </source>
</evidence>
<proteinExistence type="inferred from homology"/>
<keyword evidence="5" id="KW-0813">Transport</keyword>
<name>A0A6A6ATM9_9PEZI</name>
<keyword evidence="8" id="KW-0551">Lipid droplet</keyword>
<evidence type="ECO:0000256" key="19">
    <source>
        <dbReference type="ARBA" id="ARBA00078285"/>
    </source>
</evidence>
<dbReference type="GO" id="GO:0005811">
    <property type="term" value="C:lipid droplet"/>
    <property type="evidence" value="ECO:0007669"/>
    <property type="project" value="UniProtKB-SubCell"/>
</dbReference>
<feature type="domain" description="AMP-binding enzyme C-terminal" evidence="21">
    <location>
        <begin position="501"/>
        <end position="572"/>
    </location>
</feature>
<sequence length="653" mass="72243">MDLAPAAAAAAAVAGATAAAAYLDAKLHLRKDLRAIWTAKMAEREFATQGKQDRYSLWYNFEAQVNRLPADEQCLWSRTGSYTWQETHAHSCRYAQFLLEAGVHKGDLVALYLLNSPEFVFSTLGSWSIGSAPALINNNLGGASLVHCLKISGAKVLLADGDAACRQRVEEARREIEEAGLRILFLDDETKTRITAQEVKRPERKHREGVKGDFPMCLLYTSGSTGLPKACPFPLARASVLCSPRARSLGITPGPKGDRWYNCMPMYHGTGFTTTVTCLCIGTTLCIGKKFSTSGFWSDIRDSDSTAFVYVGETVRYLLATPPSPHDKSHRVRVMFGNGLRPDVWKRFSERFGIECVSEFFNSTEGVFALLNVCRGPYQQSAVGHHGAIMRAMLHNVFVPVEIDHESGGIWRDPKSGFAKRKPYDEGGEIIVKVSSEKAFVGYWKNADATSKKFERNVFKRGDLYYRTGDALRRTPDGRWFFLDRLGDTYRWKSENVSTAEVSEAMDSFPGVVEAIVYGVEVAGHDGRAGCAALFVPPAQRDRFDMDALLRHARARLPKYAVPVFLRLMATLTPMHNNKQNKTPLRAEGIDVERIRAGAMPEDRMMWLPEAVGMARPGTGYVEFGARELEALRARARAALGEGGGEGGEVAKL</sequence>
<dbReference type="GO" id="GO:0005324">
    <property type="term" value="F:long-chain fatty acid transmembrane transporter activity"/>
    <property type="evidence" value="ECO:0007669"/>
    <property type="project" value="TreeGrafter"/>
</dbReference>
<keyword evidence="7" id="KW-0436">Ligase</keyword>
<dbReference type="SUPFAM" id="SSF56801">
    <property type="entry name" value="Acetyl-CoA synthetase-like"/>
    <property type="match status" value="1"/>
</dbReference>
<dbReference type="GO" id="GO:0005524">
    <property type="term" value="F:ATP binding"/>
    <property type="evidence" value="ECO:0007669"/>
    <property type="project" value="UniProtKB-KW"/>
</dbReference>
<keyword evidence="14" id="KW-0472">Membrane</keyword>
<keyword evidence="23" id="KW-1185">Reference proteome</keyword>
<evidence type="ECO:0000256" key="15">
    <source>
        <dbReference type="ARBA" id="ARBA00023140"/>
    </source>
</evidence>
<dbReference type="GO" id="GO:0009898">
    <property type="term" value="C:cytoplasmic side of plasma membrane"/>
    <property type="evidence" value="ECO:0007669"/>
    <property type="project" value="TreeGrafter"/>
</dbReference>